<reference evidence="3" key="2">
    <citation type="submission" date="2016-11" db="EMBL/GenBank/DDBJ databases">
        <authorList>
            <person name="Jaros S."/>
            <person name="Januszkiewicz K."/>
            <person name="Wedrychowicz H."/>
        </authorList>
    </citation>
    <scope>NUCLEOTIDE SEQUENCE [LARGE SCALE GENOMIC DNA]</scope>
    <source>
        <strain evidence="3">DX253</strain>
    </source>
</reference>
<dbReference type="Proteomes" id="UP000184203">
    <property type="component" value="Unassembled WGS sequence"/>
</dbReference>
<evidence type="ECO:0000313" key="5">
    <source>
        <dbReference type="Proteomes" id="UP000184203"/>
    </source>
</evidence>
<keyword evidence="5" id="KW-1185">Reference proteome</keyword>
<evidence type="ECO:0000313" key="3">
    <source>
        <dbReference type="EMBL" id="SHK92612.1"/>
    </source>
</evidence>
<dbReference type="EMBL" id="FRAN01000003">
    <property type="protein sequence ID" value="SHK92612.1"/>
    <property type="molecule type" value="Genomic_DNA"/>
</dbReference>
<accession>E7QUF4</accession>
<sequence length="264" mass="28196">MNWRVMAKKDFLDAHRKWSLGTAAVGFVLFLAVPMYLGMSHARNPGTVDFFGQMGILVFFAPLTGLMMSYGAIAAERELGSLKLLLALPYTRRDVIAGKAVGRAAVVGTATFVGVFAATVIFLAFGGSLPVVEYVAFLALVFLLTAAYTSSAVCLSAASPTSNRAMATSVGFFLLTFLGWSSVPLVIRYVLNGFSSPRGAPPAWANVIDSLSPVKAYSTGMDTLVHGNVGSTFYHTGWFALLVLVAWAVIPVVLGYRRFSSVDI</sequence>
<reference evidence="2 4" key="1">
    <citation type="journal article" date="2014" name="ISME J.">
        <title>Trehalose/2-sulfotrehalose biosynthesis and glycine-betaine uptake are widely spread mechanisms for osmoadaptation in the Halobacteriales.</title>
        <authorList>
            <person name="Youssef N.H."/>
            <person name="Savage-Ashlock K.N."/>
            <person name="McCully A.L."/>
            <person name="Luedtke B."/>
            <person name="Shaw E.I."/>
            <person name="Hoff W.D."/>
            <person name="Elshahed M.S."/>
        </authorList>
    </citation>
    <scope>NUCLEOTIDE SEQUENCE [LARGE SCALE GENOMIC DNA]</scope>
    <source>
        <strain evidence="2 4">DX253</strain>
    </source>
</reference>
<dbReference type="RefSeq" id="WP_007980141.1">
    <property type="nucleotide sequence ID" value="NZ_AEMG01000009.1"/>
</dbReference>
<feature type="transmembrane region" description="Helical" evidence="1">
    <location>
        <begin position="131"/>
        <end position="158"/>
    </location>
</feature>
<dbReference type="STRING" id="797209.GCA_000376445_02361"/>
<feature type="transmembrane region" description="Helical" evidence="1">
    <location>
        <begin position="238"/>
        <end position="256"/>
    </location>
</feature>
<dbReference type="PATRIC" id="fig|797209.4.peg.2396"/>
<dbReference type="eggNOG" id="arCOG02438">
    <property type="taxonomic scope" value="Archaea"/>
</dbReference>
<feature type="transmembrane region" description="Helical" evidence="1">
    <location>
        <begin position="100"/>
        <end position="125"/>
    </location>
</feature>
<evidence type="ECO:0000256" key="1">
    <source>
        <dbReference type="SAM" id="Phobius"/>
    </source>
</evidence>
<dbReference type="PANTHER" id="PTHR43471">
    <property type="entry name" value="ABC TRANSPORTER PERMEASE"/>
    <property type="match status" value="1"/>
</dbReference>
<dbReference type="AlphaFoldDB" id="E7QUF4"/>
<dbReference type="Pfam" id="PF12679">
    <property type="entry name" value="ABC2_membrane_2"/>
    <property type="match status" value="1"/>
</dbReference>
<dbReference type="PANTHER" id="PTHR43471:SF1">
    <property type="entry name" value="ABC TRANSPORTER PERMEASE PROTEIN NOSY-RELATED"/>
    <property type="match status" value="1"/>
</dbReference>
<evidence type="ECO:0000313" key="4">
    <source>
        <dbReference type="Proteomes" id="UP000003751"/>
    </source>
</evidence>
<organism evidence="2 4">
    <name type="scientific">Haladaptatus paucihalophilus DX253</name>
    <dbReference type="NCBI Taxonomy" id="797209"/>
    <lineage>
        <taxon>Archaea</taxon>
        <taxon>Methanobacteriati</taxon>
        <taxon>Methanobacteriota</taxon>
        <taxon>Stenosarchaea group</taxon>
        <taxon>Halobacteria</taxon>
        <taxon>Halobacteriales</taxon>
        <taxon>Haladaptataceae</taxon>
        <taxon>Haladaptatus</taxon>
    </lineage>
</organism>
<keyword evidence="1" id="KW-1133">Transmembrane helix</keyword>
<dbReference type="OrthoDB" id="86287at2157"/>
<feature type="transmembrane region" description="Helical" evidence="1">
    <location>
        <begin position="50"/>
        <end position="73"/>
    </location>
</feature>
<dbReference type="GO" id="GO:0140359">
    <property type="term" value="F:ABC-type transporter activity"/>
    <property type="evidence" value="ECO:0007669"/>
    <property type="project" value="InterPro"/>
</dbReference>
<protein>
    <submittedName>
        <fullName evidence="3">ABC-2 type transport system permease protein</fullName>
    </submittedName>
    <submittedName>
        <fullName evidence="2">ABC-2 type transporter</fullName>
    </submittedName>
</protein>
<dbReference type="GO" id="GO:0005886">
    <property type="term" value="C:plasma membrane"/>
    <property type="evidence" value="ECO:0007669"/>
    <property type="project" value="UniProtKB-SubCell"/>
</dbReference>
<dbReference type="EMBL" id="AEMG01000009">
    <property type="protein sequence ID" value="EFW92233.1"/>
    <property type="molecule type" value="Genomic_DNA"/>
</dbReference>
<evidence type="ECO:0000313" key="2">
    <source>
        <dbReference type="EMBL" id="EFW92233.1"/>
    </source>
</evidence>
<reference evidence="5" key="3">
    <citation type="submission" date="2016-11" db="EMBL/GenBank/DDBJ databases">
        <authorList>
            <person name="Varghese N."/>
            <person name="Submissions S."/>
        </authorList>
    </citation>
    <scope>NUCLEOTIDE SEQUENCE [LARGE SCALE GENOMIC DNA]</scope>
    <source>
        <strain evidence="5">DX253</strain>
    </source>
</reference>
<feature type="transmembrane region" description="Helical" evidence="1">
    <location>
        <begin position="20"/>
        <end position="38"/>
    </location>
</feature>
<keyword evidence="1" id="KW-0812">Transmembrane</keyword>
<dbReference type="Proteomes" id="UP000003751">
    <property type="component" value="Unassembled WGS sequence"/>
</dbReference>
<name>E7QUF4_HALPU</name>
<gene>
    <name evidence="3" type="ORF">SAMN05444342_2642</name>
    <name evidence="2" type="ORF">ZOD2009_12170</name>
</gene>
<feature type="transmembrane region" description="Helical" evidence="1">
    <location>
        <begin position="170"/>
        <end position="191"/>
    </location>
</feature>
<proteinExistence type="predicted"/>
<keyword evidence="1" id="KW-0472">Membrane</keyword>